<feature type="non-terminal residue" evidence="2">
    <location>
        <position position="1"/>
    </location>
</feature>
<feature type="region of interest" description="Disordered" evidence="1">
    <location>
        <begin position="37"/>
        <end position="64"/>
    </location>
</feature>
<feature type="region of interest" description="Disordered" evidence="1">
    <location>
        <begin position="155"/>
        <end position="179"/>
    </location>
</feature>
<protein>
    <submittedName>
        <fullName evidence="2">1102_t:CDS:1</fullName>
    </submittedName>
</protein>
<feature type="compositionally biased region" description="Polar residues" evidence="1">
    <location>
        <begin position="39"/>
        <end position="54"/>
    </location>
</feature>
<feature type="non-terminal residue" evidence="2">
    <location>
        <position position="179"/>
    </location>
</feature>
<accession>A0ABN7WIA4</accession>
<keyword evidence="3" id="KW-1185">Reference proteome</keyword>
<comment type="caution">
    <text evidence="2">The sequence shown here is derived from an EMBL/GenBank/DDBJ whole genome shotgun (WGS) entry which is preliminary data.</text>
</comment>
<evidence type="ECO:0000313" key="3">
    <source>
        <dbReference type="Proteomes" id="UP000789901"/>
    </source>
</evidence>
<reference evidence="2 3" key="1">
    <citation type="submission" date="2021-06" db="EMBL/GenBank/DDBJ databases">
        <authorList>
            <person name="Kallberg Y."/>
            <person name="Tangrot J."/>
            <person name="Rosling A."/>
        </authorList>
    </citation>
    <scope>NUCLEOTIDE SEQUENCE [LARGE SCALE GENOMIC DNA]</scope>
    <source>
        <strain evidence="2 3">120-4 pot B 10/14</strain>
    </source>
</reference>
<dbReference type="Proteomes" id="UP000789901">
    <property type="component" value="Unassembled WGS sequence"/>
</dbReference>
<organism evidence="2 3">
    <name type="scientific">Gigaspora margarita</name>
    <dbReference type="NCBI Taxonomy" id="4874"/>
    <lineage>
        <taxon>Eukaryota</taxon>
        <taxon>Fungi</taxon>
        <taxon>Fungi incertae sedis</taxon>
        <taxon>Mucoromycota</taxon>
        <taxon>Glomeromycotina</taxon>
        <taxon>Glomeromycetes</taxon>
        <taxon>Diversisporales</taxon>
        <taxon>Gigasporaceae</taxon>
        <taxon>Gigaspora</taxon>
    </lineage>
</organism>
<proteinExistence type="predicted"/>
<evidence type="ECO:0000313" key="2">
    <source>
        <dbReference type="EMBL" id="CAG8832753.1"/>
    </source>
</evidence>
<dbReference type="EMBL" id="CAJVQB010046008">
    <property type="protein sequence ID" value="CAG8832753.1"/>
    <property type="molecule type" value="Genomic_DNA"/>
</dbReference>
<feature type="compositionally biased region" description="Polar residues" evidence="1">
    <location>
        <begin position="108"/>
        <end position="121"/>
    </location>
</feature>
<sequence length="179" mass="19752">DQIEGLQITKTIDAVYDCTADALILLVTPQAKYLKHTTKNQPNPSLLATSINQNKKQKRGDSSLPLSDSSMILLLYIATTNIGIKSDDNQIESVLLAALVPMIVNDRTTSSPNSSQYATDAQKSEKMETESNKTIEADSINTVPLCTLYSQAYTNHPRPGRRPGPRIQNEWYTGTLKVK</sequence>
<feature type="region of interest" description="Disordered" evidence="1">
    <location>
        <begin position="108"/>
        <end position="130"/>
    </location>
</feature>
<gene>
    <name evidence="2" type="ORF">GMARGA_LOCUS31211</name>
</gene>
<name>A0ABN7WIA4_GIGMA</name>
<evidence type="ECO:0000256" key="1">
    <source>
        <dbReference type="SAM" id="MobiDB-lite"/>
    </source>
</evidence>